<dbReference type="InterPro" id="IPR000866">
    <property type="entry name" value="AhpC/TSA"/>
</dbReference>
<gene>
    <name evidence="14" type="ORF">C7451_10773</name>
</gene>
<reference evidence="14 15" key="1">
    <citation type="submission" date="2018-05" db="EMBL/GenBank/DDBJ databases">
        <title>Genomic Encyclopedia of Type Strains, Phase IV (KMG-IV): sequencing the most valuable type-strain genomes for metagenomic binning, comparative biology and taxonomic classification.</title>
        <authorList>
            <person name="Goeker M."/>
        </authorList>
    </citation>
    <scope>NUCLEOTIDE SEQUENCE [LARGE SCALE GENOMIC DNA]</scope>
    <source>
        <strain evidence="14 15">DSM 3183</strain>
    </source>
</reference>
<evidence type="ECO:0000259" key="13">
    <source>
        <dbReference type="PROSITE" id="PS51352"/>
    </source>
</evidence>
<dbReference type="GO" id="GO:0005737">
    <property type="term" value="C:cytoplasm"/>
    <property type="evidence" value="ECO:0007669"/>
    <property type="project" value="TreeGrafter"/>
</dbReference>
<evidence type="ECO:0000256" key="3">
    <source>
        <dbReference type="ARBA" id="ARBA00022559"/>
    </source>
</evidence>
<evidence type="ECO:0000256" key="11">
    <source>
        <dbReference type="ARBA" id="ARBA00049091"/>
    </source>
</evidence>
<evidence type="ECO:0000256" key="7">
    <source>
        <dbReference type="ARBA" id="ARBA00023284"/>
    </source>
</evidence>
<dbReference type="GO" id="GO:0034599">
    <property type="term" value="P:cellular response to oxidative stress"/>
    <property type="evidence" value="ECO:0007669"/>
    <property type="project" value="TreeGrafter"/>
</dbReference>
<comment type="caution">
    <text evidence="14">The sequence shown here is derived from an EMBL/GenBank/DDBJ whole genome shotgun (WGS) entry which is preliminary data.</text>
</comment>
<dbReference type="PANTHER" id="PTHR42801:SF4">
    <property type="entry name" value="AHPC_TSA FAMILY PROTEIN"/>
    <property type="match status" value="1"/>
</dbReference>
<dbReference type="Gene3D" id="3.40.30.10">
    <property type="entry name" value="Glutaredoxin"/>
    <property type="match status" value="1"/>
</dbReference>
<keyword evidence="12" id="KW-0732">Signal</keyword>
<keyword evidence="6" id="KW-1015">Disulfide bond</keyword>
<feature type="domain" description="Thioredoxin" evidence="13">
    <location>
        <begin position="34"/>
        <end position="186"/>
    </location>
</feature>
<dbReference type="RefSeq" id="WP_110298856.1">
    <property type="nucleotide sequence ID" value="NZ_QJJM01000007.1"/>
</dbReference>
<dbReference type="PROSITE" id="PS51352">
    <property type="entry name" value="THIOREDOXIN_2"/>
    <property type="match status" value="1"/>
</dbReference>
<evidence type="ECO:0000256" key="1">
    <source>
        <dbReference type="ARBA" id="ARBA00003330"/>
    </source>
</evidence>
<evidence type="ECO:0000256" key="12">
    <source>
        <dbReference type="SAM" id="SignalP"/>
    </source>
</evidence>
<keyword evidence="15" id="KW-1185">Reference proteome</keyword>
<name>A0A2V3V209_9SPHN</name>
<keyword evidence="4" id="KW-0049">Antioxidant</keyword>
<evidence type="ECO:0000256" key="5">
    <source>
        <dbReference type="ARBA" id="ARBA00023002"/>
    </source>
</evidence>
<comment type="function">
    <text evidence="1">Thiol-specific peroxidase that catalyzes the reduction of hydrogen peroxide and organic hydroperoxides to water and alcohols, respectively. Plays a role in cell protection against oxidative stress by detoxifying peroxides and as sensor of hydrogen peroxide-mediated signaling events.</text>
</comment>
<protein>
    <recommendedName>
        <fullName evidence="2">thioredoxin-dependent peroxiredoxin</fullName>
        <ecNumber evidence="2">1.11.1.24</ecNumber>
    </recommendedName>
    <alternativeName>
        <fullName evidence="8">Thioredoxin peroxidase</fullName>
    </alternativeName>
    <alternativeName>
        <fullName evidence="10">Thioredoxin-dependent peroxiredoxin Bcp</fullName>
    </alternativeName>
</protein>
<organism evidence="14 15">
    <name type="scientific">Blastomonas natatoria</name>
    <dbReference type="NCBI Taxonomy" id="34015"/>
    <lineage>
        <taxon>Bacteria</taxon>
        <taxon>Pseudomonadati</taxon>
        <taxon>Pseudomonadota</taxon>
        <taxon>Alphaproteobacteria</taxon>
        <taxon>Sphingomonadales</taxon>
        <taxon>Sphingomonadaceae</taxon>
        <taxon>Blastomonas</taxon>
    </lineage>
</organism>
<dbReference type="Pfam" id="PF00578">
    <property type="entry name" value="AhpC-TSA"/>
    <property type="match status" value="1"/>
</dbReference>
<feature type="chain" id="PRO_5015897223" description="thioredoxin-dependent peroxiredoxin" evidence="12">
    <location>
        <begin position="29"/>
        <end position="189"/>
    </location>
</feature>
<feature type="signal peptide" evidence="12">
    <location>
        <begin position="1"/>
        <end position="28"/>
    </location>
</feature>
<evidence type="ECO:0000256" key="9">
    <source>
        <dbReference type="ARBA" id="ARBA00038489"/>
    </source>
</evidence>
<dbReference type="CDD" id="cd03017">
    <property type="entry name" value="PRX_BCP"/>
    <property type="match status" value="1"/>
</dbReference>
<keyword evidence="5" id="KW-0560">Oxidoreductase</keyword>
<accession>A0A2V3V209</accession>
<evidence type="ECO:0000313" key="14">
    <source>
        <dbReference type="EMBL" id="PXW75104.1"/>
    </source>
</evidence>
<dbReference type="OrthoDB" id="5572803at2"/>
<dbReference type="GO" id="GO:0045454">
    <property type="term" value="P:cell redox homeostasis"/>
    <property type="evidence" value="ECO:0007669"/>
    <property type="project" value="TreeGrafter"/>
</dbReference>
<dbReference type="EC" id="1.11.1.24" evidence="2"/>
<evidence type="ECO:0000313" key="15">
    <source>
        <dbReference type="Proteomes" id="UP000248014"/>
    </source>
</evidence>
<evidence type="ECO:0000256" key="6">
    <source>
        <dbReference type="ARBA" id="ARBA00023157"/>
    </source>
</evidence>
<dbReference type="SUPFAM" id="SSF52833">
    <property type="entry name" value="Thioredoxin-like"/>
    <property type="match status" value="1"/>
</dbReference>
<dbReference type="InterPro" id="IPR050924">
    <property type="entry name" value="Peroxiredoxin_BCP/PrxQ"/>
</dbReference>
<sequence length="189" mass="19743">MRAFALSLSALALTVGSAAMLAPAPAMAATAGKIAIGGKAPMFTTTGAKAGKAYKLNLASELKKGPVVLYFFPKAFTSGCTAEAHEFATRMDDFRKAGATVIGLSADGIDELKKFSTEACQSKFTVAQATPQMIQAYGVGLAGRPNMTGRTSMVVAPNGRVTFVHDDMDYRDHVKLTLGAVQSMAKKKG</sequence>
<keyword evidence="3" id="KW-0575">Peroxidase</keyword>
<evidence type="ECO:0000256" key="4">
    <source>
        <dbReference type="ARBA" id="ARBA00022862"/>
    </source>
</evidence>
<comment type="similarity">
    <text evidence="9">Belongs to the peroxiredoxin family. BCP/PrxQ subfamily.</text>
</comment>
<dbReference type="InterPro" id="IPR013766">
    <property type="entry name" value="Thioredoxin_domain"/>
</dbReference>
<evidence type="ECO:0000256" key="8">
    <source>
        <dbReference type="ARBA" id="ARBA00032824"/>
    </source>
</evidence>
<dbReference type="EMBL" id="QJJM01000007">
    <property type="protein sequence ID" value="PXW75104.1"/>
    <property type="molecule type" value="Genomic_DNA"/>
</dbReference>
<dbReference type="AlphaFoldDB" id="A0A2V3V209"/>
<dbReference type="GO" id="GO:0008379">
    <property type="term" value="F:thioredoxin peroxidase activity"/>
    <property type="evidence" value="ECO:0007669"/>
    <property type="project" value="TreeGrafter"/>
</dbReference>
<keyword evidence="7" id="KW-0676">Redox-active center</keyword>
<proteinExistence type="inferred from homology"/>
<evidence type="ECO:0000256" key="10">
    <source>
        <dbReference type="ARBA" id="ARBA00042639"/>
    </source>
</evidence>
<dbReference type="InterPro" id="IPR036249">
    <property type="entry name" value="Thioredoxin-like_sf"/>
</dbReference>
<dbReference type="PANTHER" id="PTHR42801">
    <property type="entry name" value="THIOREDOXIN-DEPENDENT PEROXIDE REDUCTASE"/>
    <property type="match status" value="1"/>
</dbReference>
<dbReference type="Proteomes" id="UP000248014">
    <property type="component" value="Unassembled WGS sequence"/>
</dbReference>
<evidence type="ECO:0000256" key="2">
    <source>
        <dbReference type="ARBA" id="ARBA00013017"/>
    </source>
</evidence>
<comment type="catalytic activity">
    <reaction evidence="11">
        <text>a hydroperoxide + [thioredoxin]-dithiol = an alcohol + [thioredoxin]-disulfide + H2O</text>
        <dbReference type="Rhea" id="RHEA:62620"/>
        <dbReference type="Rhea" id="RHEA-COMP:10698"/>
        <dbReference type="Rhea" id="RHEA-COMP:10700"/>
        <dbReference type="ChEBI" id="CHEBI:15377"/>
        <dbReference type="ChEBI" id="CHEBI:29950"/>
        <dbReference type="ChEBI" id="CHEBI:30879"/>
        <dbReference type="ChEBI" id="CHEBI:35924"/>
        <dbReference type="ChEBI" id="CHEBI:50058"/>
        <dbReference type="EC" id="1.11.1.24"/>
    </reaction>
</comment>